<dbReference type="OMA" id="ISEWRMS"/>
<comment type="caution">
    <text evidence="2">The sequence shown here is derived from an EMBL/GenBank/DDBJ whole genome shotgun (WGS) entry which is preliminary data.</text>
</comment>
<accession>A0A8T2TSS3</accession>
<dbReference type="PANTHER" id="PTHR39158">
    <property type="entry name" value="OS08G0560600 PROTEIN"/>
    <property type="match status" value="1"/>
</dbReference>
<gene>
    <name evidence="2" type="ORF">KP509_10G010500</name>
</gene>
<feature type="domain" description="DnaJ homologue subfamily C member 28 conserved" evidence="1">
    <location>
        <begin position="96"/>
        <end position="161"/>
    </location>
</feature>
<keyword evidence="3" id="KW-1185">Reference proteome</keyword>
<evidence type="ECO:0000313" key="3">
    <source>
        <dbReference type="Proteomes" id="UP000825935"/>
    </source>
</evidence>
<dbReference type="Proteomes" id="UP000825935">
    <property type="component" value="Chromosome 10"/>
</dbReference>
<dbReference type="PANTHER" id="PTHR39158:SF1">
    <property type="entry name" value="DNAJ HOMOLOG SUBFAMILY C MEMBER 28"/>
    <property type="match status" value="1"/>
</dbReference>
<evidence type="ECO:0000259" key="1">
    <source>
        <dbReference type="Pfam" id="PF09350"/>
    </source>
</evidence>
<name>A0A8T2TSS3_CERRI</name>
<dbReference type="InterPro" id="IPR018961">
    <property type="entry name" value="DnaJ_homolog_subfam-C_membr-28"/>
</dbReference>
<organism evidence="2 3">
    <name type="scientific">Ceratopteris richardii</name>
    <name type="common">Triangle waterfern</name>
    <dbReference type="NCBI Taxonomy" id="49495"/>
    <lineage>
        <taxon>Eukaryota</taxon>
        <taxon>Viridiplantae</taxon>
        <taxon>Streptophyta</taxon>
        <taxon>Embryophyta</taxon>
        <taxon>Tracheophyta</taxon>
        <taxon>Polypodiopsida</taxon>
        <taxon>Polypodiidae</taxon>
        <taxon>Polypodiales</taxon>
        <taxon>Pteridineae</taxon>
        <taxon>Pteridaceae</taxon>
        <taxon>Parkerioideae</taxon>
        <taxon>Ceratopteris</taxon>
    </lineage>
</organism>
<dbReference type="AlphaFoldDB" id="A0A8T2TSS3"/>
<protein>
    <recommendedName>
        <fullName evidence="1">DnaJ homologue subfamily C member 28 conserved domain-containing protein</fullName>
    </recommendedName>
</protein>
<dbReference type="Pfam" id="PF09350">
    <property type="entry name" value="DJC28_CD"/>
    <property type="match status" value="1"/>
</dbReference>
<dbReference type="InterPro" id="IPR052573">
    <property type="entry name" value="DnaJ_C_subfamily_28"/>
</dbReference>
<sequence length="238" mass="27670">MAAMKRARCSLPSACRLPSAGQLLQQRRLVHNDIEPHLMVVPCSTKKKESPLARFALRIQAAVERIRLKALPPQVRAAVAAASIQSVRSETDFTNVVEQRIWHSALEGGFDKLAGKGKPLKEEGNPHVDPAEDLLYRVLSKNGFAPEWVELNKEIRFHMERWRRALKYSFSRRWDTKFGDEISREEAWRGDLRILEQELKDINKKVFHYNLIVPFGRQVFCYRLEEEICQVQRLMHNK</sequence>
<reference evidence="2" key="1">
    <citation type="submission" date="2021-08" db="EMBL/GenBank/DDBJ databases">
        <title>WGS assembly of Ceratopteris richardii.</title>
        <authorList>
            <person name="Marchant D.B."/>
            <person name="Chen G."/>
            <person name="Jenkins J."/>
            <person name="Shu S."/>
            <person name="Leebens-Mack J."/>
            <person name="Grimwood J."/>
            <person name="Schmutz J."/>
            <person name="Soltis P."/>
            <person name="Soltis D."/>
            <person name="Chen Z.-H."/>
        </authorList>
    </citation>
    <scope>NUCLEOTIDE SEQUENCE</scope>
    <source>
        <strain evidence="2">Whitten #5841</strain>
        <tissue evidence="2">Leaf</tissue>
    </source>
</reference>
<dbReference type="OrthoDB" id="1922282at2759"/>
<dbReference type="EMBL" id="CM035415">
    <property type="protein sequence ID" value="KAH7426651.1"/>
    <property type="molecule type" value="Genomic_DNA"/>
</dbReference>
<proteinExistence type="predicted"/>
<evidence type="ECO:0000313" key="2">
    <source>
        <dbReference type="EMBL" id="KAH7426651.1"/>
    </source>
</evidence>